<evidence type="ECO:0000313" key="2">
    <source>
        <dbReference type="Proteomes" id="UP001558652"/>
    </source>
</evidence>
<accession>A0ABD0YVU9</accession>
<sequence>MKVANSTCAGGVCRCSKGFVQFRRHTCLPPAKLGQVCYSDSHCKMWNSNTRCQFLIPNLFGKCACKRPLHRADDGTCTAHNQKYHQHDHKHHLQNYKPQLSGTTANLLVNARPFASPLADPLGSHRGEEVSGGGALSLGMSCRWHEQCRRADPNSVCYRGRCDCPPPPVANTTRPSCSADNRGCHKATFQVT</sequence>
<proteinExistence type="predicted"/>
<comment type="caution">
    <text evidence="1">The sequence shown here is derived from an EMBL/GenBank/DDBJ whole genome shotgun (WGS) entry which is preliminary data.</text>
</comment>
<evidence type="ECO:0008006" key="3">
    <source>
        <dbReference type="Google" id="ProtNLM"/>
    </source>
</evidence>
<name>A0ABD0YVU9_9HEMI</name>
<dbReference type="PANTHER" id="PTHR39069">
    <property type="entry name" value="ECDYSONE-INDUCIBLE GENE E1, ISOFORM A"/>
    <property type="match status" value="1"/>
</dbReference>
<reference evidence="1 2" key="1">
    <citation type="submission" date="2024-07" db="EMBL/GenBank/DDBJ databases">
        <title>Chromosome-level genome assembly of the water stick insect Ranatra chinensis (Heteroptera: Nepidae).</title>
        <authorList>
            <person name="Liu X."/>
        </authorList>
    </citation>
    <scope>NUCLEOTIDE SEQUENCE [LARGE SCALE GENOMIC DNA]</scope>
    <source>
        <strain evidence="1">Cailab_2021Rc</strain>
        <tissue evidence="1">Muscle</tissue>
    </source>
</reference>
<protein>
    <recommendedName>
        <fullName evidence="3">EB domain-containing protein</fullName>
    </recommendedName>
</protein>
<dbReference type="AlphaFoldDB" id="A0ABD0YVU9"/>
<dbReference type="EMBL" id="JBFDAA010000001">
    <property type="protein sequence ID" value="KAL1140081.1"/>
    <property type="molecule type" value="Genomic_DNA"/>
</dbReference>
<organism evidence="1 2">
    <name type="scientific">Ranatra chinensis</name>
    <dbReference type="NCBI Taxonomy" id="642074"/>
    <lineage>
        <taxon>Eukaryota</taxon>
        <taxon>Metazoa</taxon>
        <taxon>Ecdysozoa</taxon>
        <taxon>Arthropoda</taxon>
        <taxon>Hexapoda</taxon>
        <taxon>Insecta</taxon>
        <taxon>Pterygota</taxon>
        <taxon>Neoptera</taxon>
        <taxon>Paraneoptera</taxon>
        <taxon>Hemiptera</taxon>
        <taxon>Heteroptera</taxon>
        <taxon>Panheteroptera</taxon>
        <taxon>Nepomorpha</taxon>
        <taxon>Nepidae</taxon>
        <taxon>Ranatrinae</taxon>
        <taxon>Ranatra</taxon>
    </lineage>
</organism>
<dbReference type="PANTHER" id="PTHR39069:SF1">
    <property type="entry name" value="ECDYSONE-INDUCIBLE GENE E1, ISOFORM A"/>
    <property type="match status" value="1"/>
</dbReference>
<dbReference type="Proteomes" id="UP001558652">
    <property type="component" value="Unassembled WGS sequence"/>
</dbReference>
<gene>
    <name evidence="1" type="ORF">AAG570_000013</name>
</gene>
<evidence type="ECO:0000313" key="1">
    <source>
        <dbReference type="EMBL" id="KAL1140081.1"/>
    </source>
</evidence>
<keyword evidence="2" id="KW-1185">Reference proteome</keyword>